<keyword evidence="2" id="KW-0456">Lyase</keyword>
<evidence type="ECO:0000313" key="3">
    <source>
        <dbReference type="EMBL" id="MDR6226741.1"/>
    </source>
</evidence>
<dbReference type="EMBL" id="JAVDQG010000006">
    <property type="protein sequence ID" value="MDR6226741.1"/>
    <property type="molecule type" value="Genomic_DNA"/>
</dbReference>
<dbReference type="InterPro" id="IPR002762">
    <property type="entry name" value="CbiX-like"/>
</dbReference>
<dbReference type="InterPro" id="IPR050963">
    <property type="entry name" value="Sirohydro_Cobaltochel/CbiX"/>
</dbReference>
<sequence>MNHTGVLMIAHGSRNQQWVQLVEEVAGMVRTDHPLTVGYLELVEGKSIADGVRELEEKGVRRILTVPLFVSSGSTHLEEIQYALGIKQESRVETDLEPIHPRVPILWTEAMDDHPLVEAILAERIQKLSVQPREETLLLVAHGSEKPGFRPIWEKGLSALTTRLKRRFSFDKADFAMLRLGDVREKAERLSREKKCLAVPVFVSPGYFTSEVVSRELEGLSCLYRGETFLPHPYVARWVEEKVEEALDQRG</sequence>
<protein>
    <submittedName>
        <fullName evidence="3">Sirohydrochlorin ferrochelatase</fullName>
    </submittedName>
</protein>
<keyword evidence="4" id="KW-1185">Reference proteome</keyword>
<keyword evidence="1" id="KW-0479">Metal-binding</keyword>
<proteinExistence type="predicted"/>
<name>A0ABU1IPL6_9BACL</name>
<accession>A0ABU1IPL6</accession>
<organism evidence="3 4">
    <name type="scientific">Desmospora profundinema</name>
    <dbReference type="NCBI Taxonomy" id="1571184"/>
    <lineage>
        <taxon>Bacteria</taxon>
        <taxon>Bacillati</taxon>
        <taxon>Bacillota</taxon>
        <taxon>Bacilli</taxon>
        <taxon>Bacillales</taxon>
        <taxon>Thermoactinomycetaceae</taxon>
        <taxon>Desmospora</taxon>
    </lineage>
</organism>
<dbReference type="RefSeq" id="WP_309867450.1">
    <property type="nucleotide sequence ID" value="NZ_JAVDQG010000006.1"/>
</dbReference>
<dbReference type="Proteomes" id="UP001185012">
    <property type="component" value="Unassembled WGS sequence"/>
</dbReference>
<gene>
    <name evidence="3" type="ORF">JOE21_002751</name>
</gene>
<dbReference type="Gene3D" id="3.40.50.1400">
    <property type="match status" value="2"/>
</dbReference>
<dbReference type="Pfam" id="PF01903">
    <property type="entry name" value="CbiX"/>
    <property type="match status" value="1"/>
</dbReference>
<dbReference type="PANTHER" id="PTHR33542">
    <property type="entry name" value="SIROHYDROCHLORIN FERROCHELATASE, CHLOROPLASTIC"/>
    <property type="match status" value="1"/>
</dbReference>
<evidence type="ECO:0000256" key="2">
    <source>
        <dbReference type="ARBA" id="ARBA00023239"/>
    </source>
</evidence>
<reference evidence="3 4" key="1">
    <citation type="submission" date="2023-07" db="EMBL/GenBank/DDBJ databases">
        <title>Genomic Encyclopedia of Type Strains, Phase IV (KMG-IV): sequencing the most valuable type-strain genomes for metagenomic binning, comparative biology and taxonomic classification.</title>
        <authorList>
            <person name="Goeker M."/>
        </authorList>
    </citation>
    <scope>NUCLEOTIDE SEQUENCE [LARGE SCALE GENOMIC DNA]</scope>
    <source>
        <strain evidence="3 4">DSM 45903</strain>
    </source>
</reference>
<dbReference type="PANTHER" id="PTHR33542:SF3">
    <property type="entry name" value="SIROHYDROCHLORIN FERROCHELATASE, CHLOROPLASTIC"/>
    <property type="match status" value="1"/>
</dbReference>
<dbReference type="CDD" id="cd03416">
    <property type="entry name" value="CbiX_SirB_N"/>
    <property type="match status" value="1"/>
</dbReference>
<comment type="caution">
    <text evidence="3">The sequence shown here is derived from an EMBL/GenBank/DDBJ whole genome shotgun (WGS) entry which is preliminary data.</text>
</comment>
<dbReference type="SUPFAM" id="SSF53800">
    <property type="entry name" value="Chelatase"/>
    <property type="match status" value="1"/>
</dbReference>
<evidence type="ECO:0000256" key="1">
    <source>
        <dbReference type="ARBA" id="ARBA00022723"/>
    </source>
</evidence>
<evidence type="ECO:0000313" key="4">
    <source>
        <dbReference type="Proteomes" id="UP001185012"/>
    </source>
</evidence>